<dbReference type="Proteomes" id="UP000828390">
    <property type="component" value="Unassembled WGS sequence"/>
</dbReference>
<evidence type="ECO:0000313" key="1">
    <source>
        <dbReference type="EMBL" id="KAH3805029.1"/>
    </source>
</evidence>
<protein>
    <submittedName>
        <fullName evidence="1">Uncharacterized protein</fullName>
    </submittedName>
</protein>
<keyword evidence="2" id="KW-1185">Reference proteome</keyword>
<evidence type="ECO:0000313" key="2">
    <source>
        <dbReference type="Proteomes" id="UP000828390"/>
    </source>
</evidence>
<reference evidence="1" key="2">
    <citation type="submission" date="2020-11" db="EMBL/GenBank/DDBJ databases">
        <authorList>
            <person name="McCartney M.A."/>
            <person name="Auch B."/>
            <person name="Kono T."/>
            <person name="Mallez S."/>
            <person name="Becker A."/>
            <person name="Gohl D.M."/>
            <person name="Silverstein K.A.T."/>
            <person name="Koren S."/>
            <person name="Bechman K.B."/>
            <person name="Herman A."/>
            <person name="Abrahante J.E."/>
            <person name="Garbe J."/>
        </authorList>
    </citation>
    <scope>NUCLEOTIDE SEQUENCE</scope>
    <source>
        <strain evidence="1">Duluth1</strain>
        <tissue evidence="1">Whole animal</tissue>
    </source>
</reference>
<gene>
    <name evidence="1" type="ORF">DPMN_133322</name>
</gene>
<sequence length="62" mass="6567">MVTVYLRKIQNTAGDNSVDGGFSECVSASCSATFQTVTMIGGEKCMTCILNQIQDASNIVSK</sequence>
<comment type="caution">
    <text evidence="1">The sequence shown here is derived from an EMBL/GenBank/DDBJ whole genome shotgun (WGS) entry which is preliminary data.</text>
</comment>
<organism evidence="1 2">
    <name type="scientific">Dreissena polymorpha</name>
    <name type="common">Zebra mussel</name>
    <name type="synonym">Mytilus polymorpha</name>
    <dbReference type="NCBI Taxonomy" id="45954"/>
    <lineage>
        <taxon>Eukaryota</taxon>
        <taxon>Metazoa</taxon>
        <taxon>Spiralia</taxon>
        <taxon>Lophotrochozoa</taxon>
        <taxon>Mollusca</taxon>
        <taxon>Bivalvia</taxon>
        <taxon>Autobranchia</taxon>
        <taxon>Heteroconchia</taxon>
        <taxon>Euheterodonta</taxon>
        <taxon>Imparidentia</taxon>
        <taxon>Neoheterodontei</taxon>
        <taxon>Myida</taxon>
        <taxon>Dreissenoidea</taxon>
        <taxon>Dreissenidae</taxon>
        <taxon>Dreissena</taxon>
    </lineage>
</organism>
<reference evidence="1" key="1">
    <citation type="journal article" date="2019" name="bioRxiv">
        <title>The Genome of the Zebra Mussel, Dreissena polymorpha: A Resource for Invasive Species Research.</title>
        <authorList>
            <person name="McCartney M.A."/>
            <person name="Auch B."/>
            <person name="Kono T."/>
            <person name="Mallez S."/>
            <person name="Zhang Y."/>
            <person name="Obille A."/>
            <person name="Becker A."/>
            <person name="Abrahante J.E."/>
            <person name="Garbe J."/>
            <person name="Badalamenti J.P."/>
            <person name="Herman A."/>
            <person name="Mangelson H."/>
            <person name="Liachko I."/>
            <person name="Sullivan S."/>
            <person name="Sone E.D."/>
            <person name="Koren S."/>
            <person name="Silverstein K.A.T."/>
            <person name="Beckman K.B."/>
            <person name="Gohl D.M."/>
        </authorList>
    </citation>
    <scope>NUCLEOTIDE SEQUENCE</scope>
    <source>
        <strain evidence="1">Duluth1</strain>
        <tissue evidence="1">Whole animal</tissue>
    </source>
</reference>
<dbReference type="EMBL" id="JAIWYP010000006">
    <property type="protein sequence ID" value="KAH3805029.1"/>
    <property type="molecule type" value="Genomic_DNA"/>
</dbReference>
<accession>A0A9D4FTC4</accession>
<dbReference type="AlphaFoldDB" id="A0A9D4FTC4"/>
<name>A0A9D4FTC4_DREPO</name>
<proteinExistence type="predicted"/>